<accession>A0ABR6KRP1</accession>
<feature type="domain" description="Histidine kinase" evidence="8">
    <location>
        <begin position="855"/>
        <end position="1075"/>
    </location>
</feature>
<dbReference type="InterPro" id="IPR011047">
    <property type="entry name" value="Quinoprotein_ADH-like_sf"/>
</dbReference>
<evidence type="ECO:0000259" key="7">
    <source>
        <dbReference type="PROSITE" id="PS01124"/>
    </source>
</evidence>
<dbReference type="Proteomes" id="UP000533637">
    <property type="component" value="Unassembled WGS sequence"/>
</dbReference>
<dbReference type="Pfam" id="PF00512">
    <property type="entry name" value="HisKA"/>
    <property type="match status" value="1"/>
</dbReference>
<dbReference type="Pfam" id="PF00072">
    <property type="entry name" value="Response_reg"/>
    <property type="match status" value="1"/>
</dbReference>
<dbReference type="Gene3D" id="3.30.565.10">
    <property type="entry name" value="Histidine kinase-like ATPase, C-terminal domain"/>
    <property type="match status" value="1"/>
</dbReference>
<dbReference type="Pfam" id="PF07494">
    <property type="entry name" value="Reg_prop"/>
    <property type="match status" value="3"/>
</dbReference>
<evidence type="ECO:0000256" key="2">
    <source>
        <dbReference type="ARBA" id="ARBA00012438"/>
    </source>
</evidence>
<dbReference type="Gene3D" id="2.60.40.10">
    <property type="entry name" value="Immunoglobulins"/>
    <property type="match status" value="1"/>
</dbReference>
<keyword evidence="3 6" id="KW-0597">Phosphoprotein</keyword>
<organism evidence="10 11">
    <name type="scientific">Parabacteroides faecis</name>
    <dbReference type="NCBI Taxonomy" id="1217282"/>
    <lineage>
        <taxon>Bacteria</taxon>
        <taxon>Pseudomonadati</taxon>
        <taxon>Bacteroidota</taxon>
        <taxon>Bacteroidia</taxon>
        <taxon>Bacteroidales</taxon>
        <taxon>Tannerellaceae</taxon>
        <taxon>Parabacteroides</taxon>
    </lineage>
</organism>
<dbReference type="InterPro" id="IPR036097">
    <property type="entry name" value="HisK_dim/P_sf"/>
</dbReference>
<evidence type="ECO:0000256" key="5">
    <source>
        <dbReference type="ARBA" id="ARBA00023163"/>
    </source>
</evidence>
<comment type="catalytic activity">
    <reaction evidence="1">
        <text>ATP + protein L-histidine = ADP + protein N-phospho-L-histidine.</text>
        <dbReference type="EC" id="2.7.13.3"/>
    </reaction>
</comment>
<dbReference type="PRINTS" id="PR00344">
    <property type="entry name" value="BCTRLSENSOR"/>
</dbReference>
<dbReference type="InterPro" id="IPR015943">
    <property type="entry name" value="WD40/YVTN_repeat-like_dom_sf"/>
</dbReference>
<evidence type="ECO:0000256" key="3">
    <source>
        <dbReference type="ARBA" id="ARBA00022553"/>
    </source>
</evidence>
<dbReference type="SUPFAM" id="SSF52172">
    <property type="entry name" value="CheY-like"/>
    <property type="match status" value="1"/>
</dbReference>
<dbReference type="SMART" id="SM00342">
    <property type="entry name" value="HTH_ARAC"/>
    <property type="match status" value="1"/>
</dbReference>
<dbReference type="SUPFAM" id="SSF47384">
    <property type="entry name" value="Homodimeric domain of signal transducing histidine kinase"/>
    <property type="match status" value="1"/>
</dbReference>
<dbReference type="Gene3D" id="3.40.50.2300">
    <property type="match status" value="1"/>
</dbReference>
<dbReference type="Pfam" id="PF07495">
    <property type="entry name" value="Y_Y_Y"/>
    <property type="match status" value="1"/>
</dbReference>
<dbReference type="InterPro" id="IPR018060">
    <property type="entry name" value="HTH_AraC"/>
</dbReference>
<dbReference type="EC" id="2.7.13.3" evidence="2"/>
<keyword evidence="4" id="KW-0805">Transcription regulation</keyword>
<proteinExistence type="predicted"/>
<feature type="domain" description="HTH araC/xylS-type" evidence="7">
    <location>
        <begin position="1265"/>
        <end position="1364"/>
    </location>
</feature>
<dbReference type="SMART" id="SM00388">
    <property type="entry name" value="HisKA"/>
    <property type="match status" value="1"/>
</dbReference>
<dbReference type="InterPro" id="IPR009057">
    <property type="entry name" value="Homeodomain-like_sf"/>
</dbReference>
<dbReference type="InterPro" id="IPR011123">
    <property type="entry name" value="Y_Y_Y"/>
</dbReference>
<name>A0ABR6KRP1_9BACT</name>
<feature type="modified residue" description="4-aspartylphosphate" evidence="6">
    <location>
        <position position="1163"/>
    </location>
</feature>
<dbReference type="PROSITE" id="PS50110">
    <property type="entry name" value="RESPONSE_REGULATORY"/>
    <property type="match status" value="1"/>
</dbReference>
<dbReference type="EMBL" id="JACHOC010000009">
    <property type="protein sequence ID" value="MBB4624172.1"/>
    <property type="molecule type" value="Genomic_DNA"/>
</dbReference>
<dbReference type="SMART" id="SM00387">
    <property type="entry name" value="HATPase_c"/>
    <property type="match status" value="1"/>
</dbReference>
<dbReference type="Gene3D" id="1.10.287.130">
    <property type="match status" value="1"/>
</dbReference>
<evidence type="ECO:0000259" key="9">
    <source>
        <dbReference type="PROSITE" id="PS50110"/>
    </source>
</evidence>
<sequence>MKHFLISSLLFLSISFIYCIDSHAFLNRDVHLLTMQDGLGDNKVNCIYKDKNGFMWFGTDNGLSCYDGSSVKNFTMQLTSYMNVSAIGELSEHCLGVVVDQTLYAFDRSTERFISIEGGLEKGKLLQFIPAYPNQCRIISSTHLYLYNVKERTDKARHVTALELTMEEKVGGLVKDRDGITRCTLSEDSTKVYLTNSRLELIVYDLKSKTVTQQISLGSPKVLSISSILEAGNRIWITTIDHGIICYHKHSGHVEHISYEAKDEKNLLSHPDVYEIVQLNNNRLLAVTWNGYTLLDPGKGISEELTTHIYNNVSLVNQNLETRMICAFYDSQGVLWIGTNGGGVIYSDLRLQYFNQYHQDRHNEICSIQVDDDGYVWLATFHKGIMKSTHPFHSSSSFKFVTAGSEEVRKKETVLCTMKDAEGNIWFGNKDGTLTVYDKHGTFKVHPLDMEVTINRSSIWALHIDRQNNFWIGTDKGLLLFNSSSGKCQHIEVRKQSQPGTLTELEIPVHAITETKDGTVWVGTEQHGVGKIVDHVAGKKTMEMEYGTSFKLHNASVKSLLASSDGQLYVGYETGFAIINPENGTIHNFYTTKNGLCNNHTGCITEDAKGDIWIGSNSGISRYSRHQQLFYHYYISGSNRSAFLYGKYLFWGNNKSLTYFDPDNINVFSFSETAAITTLEVSNKTVAMGEKINGQVILNNSLFYAKEIELNHDNRDFSLTFSSLSFSKERQKLRYRLYPYQKEWMIANGGGKVSYANLRKGDYTFEIQSLYPNEHIGKMTSLKVTILPHWSETFLFKLILLVLISLAILRIIYRIRVRQKRLEYELQLQHEVFTATVARDKEKQIRMERENFFTNAAHELRTPLTLILSPLQELLQNLKSSDAMFEKLQIMYRNGSSLHTLVDHLLYVQKIEAGMVKLSLSKANIVELASREANSFCQLAEAEESNYTIDLPSEPVCLWIDIEKITSAIRNLLSNAFKYTPPKGNITLRIDQTKVDGKLYCRVIVSDSGKGIPYELQERIFDSFITGENTPLLSSKVGIGLRIVKNTMDLHHGTVTLTSTPGKGSKFTLLIPEGNTHFAEDKYQLVNPPTVEEPLISLPVAPLVVQEEKNIKKRNLLVVEDNKEIRTYICSLFRKDYAVYEAADGEEGIQVATRLLPDLIITDIMMPVKDGFTCCREIREQPCTAHIPLLMLTAKAEDADILQGTKMGADDYMMKPFNPEILKSKVENLILQRERLKRIYTKTLMLKQKQAEEAGEEEKPDDFMQQVINVIEVNLSNEDFNVKILADRLNMSQPTLYRKIKQHSELAAIEIIRRVRMSKAAELIMEKKYSIQEIAEMVGYSDTRTLRKHFAGQFGVSPSKYLESED</sequence>
<dbReference type="InterPro" id="IPR004358">
    <property type="entry name" value="Sig_transdc_His_kin-like_C"/>
</dbReference>
<evidence type="ECO:0000256" key="1">
    <source>
        <dbReference type="ARBA" id="ARBA00000085"/>
    </source>
</evidence>
<dbReference type="Pfam" id="PF02518">
    <property type="entry name" value="HATPase_c"/>
    <property type="match status" value="1"/>
</dbReference>
<evidence type="ECO:0000256" key="4">
    <source>
        <dbReference type="ARBA" id="ARBA00023015"/>
    </source>
</evidence>
<dbReference type="InterPro" id="IPR036890">
    <property type="entry name" value="HATPase_C_sf"/>
</dbReference>
<dbReference type="InterPro" id="IPR013783">
    <property type="entry name" value="Ig-like_fold"/>
</dbReference>
<dbReference type="InterPro" id="IPR003594">
    <property type="entry name" value="HATPase_dom"/>
</dbReference>
<dbReference type="InterPro" id="IPR001789">
    <property type="entry name" value="Sig_transdc_resp-reg_receiver"/>
</dbReference>
<reference evidence="10 11" key="1">
    <citation type="submission" date="2020-08" db="EMBL/GenBank/DDBJ databases">
        <title>Genomic Encyclopedia of Type Strains, Phase IV (KMG-IV): sequencing the most valuable type-strain genomes for metagenomic binning, comparative biology and taxonomic classification.</title>
        <authorList>
            <person name="Goeker M."/>
        </authorList>
    </citation>
    <scope>NUCLEOTIDE SEQUENCE [LARGE SCALE GENOMIC DNA]</scope>
    <source>
        <strain evidence="10 11">DSM 102983</strain>
    </source>
</reference>
<keyword evidence="10" id="KW-0808">Transferase</keyword>
<dbReference type="CDD" id="cd00082">
    <property type="entry name" value="HisKA"/>
    <property type="match status" value="1"/>
</dbReference>
<keyword evidence="11" id="KW-1185">Reference proteome</keyword>
<dbReference type="InterPro" id="IPR011110">
    <property type="entry name" value="Reg_prop"/>
</dbReference>
<keyword evidence="10" id="KW-0418">Kinase</keyword>
<dbReference type="PROSITE" id="PS01124">
    <property type="entry name" value="HTH_ARAC_FAMILY_2"/>
    <property type="match status" value="1"/>
</dbReference>
<evidence type="ECO:0000259" key="8">
    <source>
        <dbReference type="PROSITE" id="PS50109"/>
    </source>
</evidence>
<dbReference type="InterPro" id="IPR005467">
    <property type="entry name" value="His_kinase_dom"/>
</dbReference>
<evidence type="ECO:0000313" key="11">
    <source>
        <dbReference type="Proteomes" id="UP000533637"/>
    </source>
</evidence>
<dbReference type="SMART" id="SM00448">
    <property type="entry name" value="REC"/>
    <property type="match status" value="1"/>
</dbReference>
<dbReference type="Pfam" id="PF12833">
    <property type="entry name" value="HTH_18"/>
    <property type="match status" value="1"/>
</dbReference>
<dbReference type="CDD" id="cd17574">
    <property type="entry name" value="REC_OmpR"/>
    <property type="match status" value="1"/>
</dbReference>
<dbReference type="PANTHER" id="PTHR43547:SF2">
    <property type="entry name" value="HYBRID SIGNAL TRANSDUCTION HISTIDINE KINASE C"/>
    <property type="match status" value="1"/>
</dbReference>
<feature type="domain" description="Response regulatory" evidence="9">
    <location>
        <begin position="1115"/>
        <end position="1230"/>
    </location>
</feature>
<dbReference type="PANTHER" id="PTHR43547">
    <property type="entry name" value="TWO-COMPONENT HISTIDINE KINASE"/>
    <property type="match status" value="1"/>
</dbReference>
<dbReference type="InterPro" id="IPR003661">
    <property type="entry name" value="HisK_dim/P_dom"/>
</dbReference>
<dbReference type="SUPFAM" id="SSF46689">
    <property type="entry name" value="Homeodomain-like"/>
    <property type="match status" value="1"/>
</dbReference>
<gene>
    <name evidence="10" type="ORF">GGQ57_004100</name>
</gene>
<dbReference type="Gene3D" id="1.10.10.60">
    <property type="entry name" value="Homeodomain-like"/>
    <property type="match status" value="1"/>
</dbReference>
<keyword evidence="5" id="KW-0804">Transcription</keyword>
<dbReference type="Gene3D" id="2.130.10.10">
    <property type="entry name" value="YVTN repeat-like/Quinoprotein amine dehydrogenase"/>
    <property type="match status" value="2"/>
</dbReference>
<evidence type="ECO:0000313" key="10">
    <source>
        <dbReference type="EMBL" id="MBB4624172.1"/>
    </source>
</evidence>
<dbReference type="RefSeq" id="WP_183671932.1">
    <property type="nucleotide sequence ID" value="NZ_BMPB01000014.1"/>
</dbReference>
<comment type="caution">
    <text evidence="10">The sequence shown here is derived from an EMBL/GenBank/DDBJ whole genome shotgun (WGS) entry which is preliminary data.</text>
</comment>
<protein>
    <recommendedName>
        <fullName evidence="2">histidine kinase</fullName>
        <ecNumber evidence="2">2.7.13.3</ecNumber>
    </recommendedName>
</protein>
<dbReference type="GO" id="GO:0016301">
    <property type="term" value="F:kinase activity"/>
    <property type="evidence" value="ECO:0007669"/>
    <property type="project" value="UniProtKB-KW"/>
</dbReference>
<dbReference type="PROSITE" id="PS50109">
    <property type="entry name" value="HIS_KIN"/>
    <property type="match status" value="1"/>
</dbReference>
<dbReference type="InterPro" id="IPR011006">
    <property type="entry name" value="CheY-like_superfamily"/>
</dbReference>
<evidence type="ECO:0000256" key="6">
    <source>
        <dbReference type="PROSITE-ProRule" id="PRU00169"/>
    </source>
</evidence>
<dbReference type="SUPFAM" id="SSF55874">
    <property type="entry name" value="ATPase domain of HSP90 chaperone/DNA topoisomerase II/histidine kinase"/>
    <property type="match status" value="1"/>
</dbReference>
<dbReference type="SUPFAM" id="SSF50998">
    <property type="entry name" value="Quinoprotein alcohol dehydrogenase-like"/>
    <property type="match status" value="2"/>
</dbReference>